<keyword evidence="6" id="KW-0206">Cytoskeleton</keyword>
<keyword evidence="5" id="KW-0969">Cilium</keyword>
<dbReference type="AlphaFoldDB" id="A0AAF5PLL9"/>
<dbReference type="Pfam" id="PF12317">
    <property type="entry name" value="IFT46_B_C"/>
    <property type="match status" value="1"/>
</dbReference>
<keyword evidence="4" id="KW-0963">Cytoplasm</keyword>
<organism evidence="8 9">
    <name type="scientific">Wuchereria bancrofti</name>
    <dbReference type="NCBI Taxonomy" id="6293"/>
    <lineage>
        <taxon>Eukaryota</taxon>
        <taxon>Metazoa</taxon>
        <taxon>Ecdysozoa</taxon>
        <taxon>Nematoda</taxon>
        <taxon>Chromadorea</taxon>
        <taxon>Rhabditida</taxon>
        <taxon>Spirurina</taxon>
        <taxon>Spiruromorpha</taxon>
        <taxon>Filarioidea</taxon>
        <taxon>Onchocercidae</taxon>
        <taxon>Wuchereria</taxon>
    </lineage>
</organism>
<reference evidence="8" key="1">
    <citation type="submission" date="2015-03" db="EMBL/GenBank/DDBJ databases">
        <title>Wuchereria bancrofti Genome Sequencing Papua New Guinea Strain.</title>
        <authorList>
            <person name="Small S.T."/>
            <person name="Serre D."/>
            <person name="Zimmerman P.A."/>
        </authorList>
    </citation>
    <scope>NUCLEOTIDE SEQUENCE [LARGE SCALE GENOMIC DNA]</scope>
    <source>
        <strain evidence="8">pt0022</strain>
    </source>
</reference>
<evidence type="ECO:0000256" key="1">
    <source>
        <dbReference type="ARBA" id="ARBA00004120"/>
    </source>
</evidence>
<evidence type="ECO:0000313" key="9">
    <source>
        <dbReference type="WBParaSite" id="mrna-Wban_02498"/>
    </source>
</evidence>
<comment type="subcellular location">
    <subcellularLocation>
        <location evidence="1">Cytoplasm</location>
        <location evidence="1">Cytoskeleton</location>
        <location evidence="1">Cilium basal body</location>
    </subcellularLocation>
</comment>
<accession>A0AAF5PLL9</accession>
<protein>
    <recommendedName>
        <fullName evidence="3">Intraflagellar transport protein 46 homolog</fullName>
    </recommendedName>
</protein>
<evidence type="ECO:0000256" key="3">
    <source>
        <dbReference type="ARBA" id="ARBA00017206"/>
    </source>
</evidence>
<evidence type="ECO:0000256" key="2">
    <source>
        <dbReference type="ARBA" id="ARBA00007700"/>
    </source>
</evidence>
<evidence type="ECO:0000256" key="5">
    <source>
        <dbReference type="ARBA" id="ARBA00023069"/>
    </source>
</evidence>
<evidence type="ECO:0000256" key="7">
    <source>
        <dbReference type="ARBA" id="ARBA00023273"/>
    </source>
</evidence>
<evidence type="ECO:0000256" key="4">
    <source>
        <dbReference type="ARBA" id="ARBA00022490"/>
    </source>
</evidence>
<sequence>MNKKIADVSEESKSTDESEIDLLLNASRKVSHSAQNQQVQFTKENALTSGGESNFVAGTSAIGSMIQGVNDLAIMTIGATANATNDITTPENDVKKIQSFCANLLTHFGTDEKELLSYIDSYKAKMIHIEPILIPFLVDFIPAVGDVDAFIKIPRPDEVEDDLGLVVLDEPALEQSDPIILNLKIRNELKDCTNTSAKDIPVKKLERADENIEEIGHWISSIKEIHRTKPADIVIYTKPMPNVEHLMQEWPSEVENLLKNEQLPSAALDVSLEDYVDICLALLDIPVQKSRIQSLHVLFTLFAEFRNSQHFRKLTRNNFMNNSNDAFNGCNNYNEPERLEL</sequence>
<reference evidence="8" key="2">
    <citation type="journal article" date="2016" name="Mol. Ecol.">
        <title>Population genomics of the filarial nematode parasite Wuchereria bancrofti from mosquitoes.</title>
        <authorList>
            <person name="Small S.T."/>
            <person name="Reimer L.J."/>
            <person name="Tisch D.J."/>
            <person name="King C.L."/>
            <person name="Christensen B.M."/>
            <person name="Siba P.M."/>
            <person name="Kazura J.W."/>
            <person name="Serre D."/>
            <person name="Zimmerman P.A."/>
        </authorList>
    </citation>
    <scope>NUCLEOTIDE SEQUENCE</scope>
    <source>
        <strain evidence="8">pt0022</strain>
    </source>
</reference>
<proteinExistence type="inferred from homology"/>
<dbReference type="Proteomes" id="UP000093561">
    <property type="component" value="Unassembled WGS sequence"/>
</dbReference>
<dbReference type="WBParaSite" id="mrna-Wban_02498">
    <property type="protein sequence ID" value="mrna-Wban_02498"/>
    <property type="gene ID" value="Wban_02498"/>
</dbReference>
<dbReference type="GO" id="GO:0005815">
    <property type="term" value="C:microtubule organizing center"/>
    <property type="evidence" value="ECO:0007669"/>
    <property type="project" value="TreeGrafter"/>
</dbReference>
<comment type="similarity">
    <text evidence="2">Belongs to the IFT46 family.</text>
</comment>
<dbReference type="PANTHER" id="PTHR13376">
    <property type="entry name" value="INTRAFLAGELLAR TRANSPORT PROTEIN 46 HOMOLOG"/>
    <property type="match status" value="1"/>
</dbReference>
<dbReference type="GO" id="GO:0060271">
    <property type="term" value="P:cilium assembly"/>
    <property type="evidence" value="ECO:0007669"/>
    <property type="project" value="TreeGrafter"/>
</dbReference>
<keyword evidence="7" id="KW-0966">Cell projection</keyword>
<dbReference type="GO" id="GO:0031514">
    <property type="term" value="C:motile cilium"/>
    <property type="evidence" value="ECO:0007669"/>
    <property type="project" value="TreeGrafter"/>
</dbReference>
<dbReference type="PANTHER" id="PTHR13376:SF0">
    <property type="entry name" value="INTRAFLAGELLAR TRANSPORT PROTEIN 46 HOMOLOG"/>
    <property type="match status" value="1"/>
</dbReference>
<name>A0AAF5PLL9_WUCBA</name>
<evidence type="ECO:0000313" key="8">
    <source>
        <dbReference type="Proteomes" id="UP000093561"/>
    </source>
</evidence>
<evidence type="ECO:0000256" key="6">
    <source>
        <dbReference type="ARBA" id="ARBA00023212"/>
    </source>
</evidence>
<dbReference type="GO" id="GO:0030992">
    <property type="term" value="C:intraciliary transport particle B"/>
    <property type="evidence" value="ECO:0007669"/>
    <property type="project" value="TreeGrafter"/>
</dbReference>
<dbReference type="InterPro" id="IPR022088">
    <property type="entry name" value="Intraflagellar_transp_cmplxB"/>
</dbReference>
<reference evidence="9" key="3">
    <citation type="submission" date="2024-02" db="UniProtKB">
        <authorList>
            <consortium name="WormBaseParasite"/>
        </authorList>
    </citation>
    <scope>IDENTIFICATION</scope>
    <source>
        <strain evidence="9">pt0022</strain>
    </source>
</reference>
<dbReference type="GO" id="GO:0042073">
    <property type="term" value="P:intraciliary transport"/>
    <property type="evidence" value="ECO:0007669"/>
    <property type="project" value="InterPro"/>
</dbReference>